<dbReference type="Pfam" id="PF00295">
    <property type="entry name" value="Glyco_hydro_28"/>
    <property type="match status" value="1"/>
</dbReference>
<comment type="catalytic activity">
    <reaction evidence="10">
        <text>(1,4-alpha-D-galacturonosyl)n+m + H2O = (1,4-alpha-D-galacturonosyl)n + (1,4-alpha-D-galacturonosyl)m.</text>
        <dbReference type="EC" id="3.2.1.15"/>
    </reaction>
</comment>
<accession>A0A2G5DXZ3</accession>
<dbReference type="InterPro" id="IPR006626">
    <property type="entry name" value="PbH1"/>
</dbReference>
<dbReference type="InterPro" id="IPR000743">
    <property type="entry name" value="Glyco_hydro_28"/>
</dbReference>
<reference evidence="13 14" key="1">
    <citation type="submission" date="2017-09" db="EMBL/GenBank/DDBJ databases">
        <title>WGS assembly of Aquilegia coerulea Goldsmith.</title>
        <authorList>
            <person name="Hodges S."/>
            <person name="Kramer E."/>
            <person name="Nordborg M."/>
            <person name="Tomkins J."/>
            <person name="Borevitz J."/>
            <person name="Derieg N."/>
            <person name="Yan J."/>
            <person name="Mihaltcheva S."/>
            <person name="Hayes R.D."/>
            <person name="Rokhsar D."/>
        </authorList>
    </citation>
    <scope>NUCLEOTIDE SEQUENCE [LARGE SCALE GENOMIC DNA]</scope>
    <source>
        <strain evidence="14">cv. Goldsmith</strain>
    </source>
</reference>
<dbReference type="PROSITE" id="PS00502">
    <property type="entry name" value="POLYGALACTURONASE"/>
    <property type="match status" value="1"/>
</dbReference>
<dbReference type="SMART" id="SM00710">
    <property type="entry name" value="PbH1"/>
    <property type="match status" value="4"/>
</dbReference>
<evidence type="ECO:0000256" key="10">
    <source>
        <dbReference type="ARBA" id="ARBA00034074"/>
    </source>
</evidence>
<dbReference type="InterPro" id="IPR012334">
    <property type="entry name" value="Pectin_lyas_fold"/>
</dbReference>
<dbReference type="GO" id="GO:0005975">
    <property type="term" value="P:carbohydrate metabolic process"/>
    <property type="evidence" value="ECO:0007669"/>
    <property type="project" value="InterPro"/>
</dbReference>
<evidence type="ECO:0000313" key="13">
    <source>
        <dbReference type="EMBL" id="PIA48378.1"/>
    </source>
</evidence>
<evidence type="ECO:0000256" key="2">
    <source>
        <dbReference type="ARBA" id="ARBA00008834"/>
    </source>
</evidence>
<keyword evidence="6" id="KW-0732">Signal</keyword>
<evidence type="ECO:0000256" key="5">
    <source>
        <dbReference type="ARBA" id="ARBA00022525"/>
    </source>
</evidence>
<evidence type="ECO:0000256" key="4">
    <source>
        <dbReference type="ARBA" id="ARBA00022512"/>
    </source>
</evidence>
<dbReference type="EMBL" id="KZ305031">
    <property type="protein sequence ID" value="PIA48378.1"/>
    <property type="molecule type" value="Genomic_DNA"/>
</dbReference>
<dbReference type="STRING" id="218851.A0A2G5DXZ3"/>
<evidence type="ECO:0000256" key="3">
    <source>
        <dbReference type="ARBA" id="ARBA00012736"/>
    </source>
</evidence>
<evidence type="ECO:0000256" key="8">
    <source>
        <dbReference type="ARBA" id="ARBA00023295"/>
    </source>
</evidence>
<dbReference type="FunFam" id="2.160.20.10:FF:000028">
    <property type="entry name" value="Polygalacturonase QRT2"/>
    <property type="match status" value="1"/>
</dbReference>
<dbReference type="AlphaFoldDB" id="A0A2G5DXZ3"/>
<evidence type="ECO:0000313" key="14">
    <source>
        <dbReference type="Proteomes" id="UP000230069"/>
    </source>
</evidence>
<dbReference type="GO" id="GO:0009830">
    <property type="term" value="P:cell wall modification involved in abscission"/>
    <property type="evidence" value="ECO:0007669"/>
    <property type="project" value="UniProtKB-ARBA"/>
</dbReference>
<dbReference type="OrthoDB" id="187139at2759"/>
<evidence type="ECO:0000256" key="11">
    <source>
        <dbReference type="PROSITE-ProRule" id="PRU10052"/>
    </source>
</evidence>
<proteinExistence type="inferred from homology"/>
<organism evidence="13 14">
    <name type="scientific">Aquilegia coerulea</name>
    <name type="common">Rocky mountain columbine</name>
    <dbReference type="NCBI Taxonomy" id="218851"/>
    <lineage>
        <taxon>Eukaryota</taxon>
        <taxon>Viridiplantae</taxon>
        <taxon>Streptophyta</taxon>
        <taxon>Embryophyta</taxon>
        <taxon>Tracheophyta</taxon>
        <taxon>Spermatophyta</taxon>
        <taxon>Magnoliopsida</taxon>
        <taxon>Ranunculales</taxon>
        <taxon>Ranunculaceae</taxon>
        <taxon>Thalictroideae</taxon>
        <taxon>Aquilegia</taxon>
    </lineage>
</organism>
<dbReference type="Proteomes" id="UP000230069">
    <property type="component" value="Unassembled WGS sequence"/>
</dbReference>
<comment type="subcellular location">
    <subcellularLocation>
        <location evidence="1">Secreted</location>
        <location evidence="1">Cell wall</location>
    </subcellularLocation>
</comment>
<sequence>MCSGSYTDIHSYSSEENTLNSYLDEASTYDNNHVYPTFFGYIDDLDSEFASKVSSLIEYKLPKKSDSEELDQVGCPEPSPSPSPVVVNVEDYGAKGDGITNDTEAFDEAWNEACASEGPVLFVIPENKTYLLTPIRFTGPCRSDDLTVQIAGTIEASDNRSDYQNSRGRWLLFENIENLIVEGDGTIDGKGEIWWKNSCKINKTLPCKSAPTALTFYKCTNLRVRNIRIKNAQQMHLIFQKCVNVQAMNLMVTAPGKSPNTDGIHITNTQNIQIMNSIIQTGDDCISIVDGAKNVQATDITCGPGHGISIGSLGADKSEDHVSDVKVDRAKFIGSTNGVRIKTWQGGLGSATNIIFQNILMDNVTNPIIINQNYCDQDSPCKHQGSAVQISNVVYKNIKGTSASKVAINFDCSKKYPCKGILLQDIHLVGEKDKKVNATCNNVRWTKRGIVIPSCQDEKLVIDTALIA</sequence>
<evidence type="ECO:0000256" key="7">
    <source>
        <dbReference type="ARBA" id="ARBA00022801"/>
    </source>
</evidence>
<name>A0A2G5DXZ3_AQUCA</name>
<evidence type="ECO:0000256" key="12">
    <source>
        <dbReference type="RuleBase" id="RU361169"/>
    </source>
</evidence>
<dbReference type="InParanoid" id="A0A2G5DXZ3"/>
<dbReference type="InterPro" id="IPR011050">
    <property type="entry name" value="Pectin_lyase_fold/virulence"/>
</dbReference>
<keyword evidence="8 12" id="KW-0326">Glycosidase</keyword>
<keyword evidence="14" id="KW-1185">Reference proteome</keyword>
<dbReference type="SUPFAM" id="SSF51126">
    <property type="entry name" value="Pectin lyase-like"/>
    <property type="match status" value="1"/>
</dbReference>
<dbReference type="Gene3D" id="2.160.20.10">
    <property type="entry name" value="Single-stranded right-handed beta-helix, Pectin lyase-like"/>
    <property type="match status" value="1"/>
</dbReference>
<gene>
    <name evidence="13" type="ORF">AQUCO_01400768v1</name>
</gene>
<dbReference type="GO" id="GO:0009901">
    <property type="term" value="P:anther dehiscence"/>
    <property type="evidence" value="ECO:0007669"/>
    <property type="project" value="UniProtKB-ARBA"/>
</dbReference>
<evidence type="ECO:0000256" key="1">
    <source>
        <dbReference type="ARBA" id="ARBA00004191"/>
    </source>
</evidence>
<protein>
    <recommendedName>
        <fullName evidence="3">endo-polygalacturonase</fullName>
        <ecNumber evidence="3">3.2.1.15</ecNumber>
    </recommendedName>
</protein>
<keyword evidence="9" id="KW-0961">Cell wall biogenesis/degradation</keyword>
<dbReference type="PANTHER" id="PTHR31375">
    <property type="match status" value="1"/>
</dbReference>
<keyword evidence="7 12" id="KW-0378">Hydrolase</keyword>
<keyword evidence="4" id="KW-0134">Cell wall</keyword>
<keyword evidence="5" id="KW-0964">Secreted</keyword>
<evidence type="ECO:0000256" key="9">
    <source>
        <dbReference type="ARBA" id="ARBA00023316"/>
    </source>
</evidence>
<evidence type="ECO:0000256" key="6">
    <source>
        <dbReference type="ARBA" id="ARBA00022729"/>
    </source>
</evidence>
<comment type="similarity">
    <text evidence="2 12">Belongs to the glycosyl hydrolase 28 family.</text>
</comment>
<dbReference type="GO" id="GO:0010047">
    <property type="term" value="P:fruit dehiscence"/>
    <property type="evidence" value="ECO:0007669"/>
    <property type="project" value="UniProtKB-ARBA"/>
</dbReference>
<feature type="active site" evidence="11">
    <location>
        <position position="306"/>
    </location>
</feature>
<dbReference type="EC" id="3.2.1.15" evidence="3"/>
<dbReference type="GO" id="GO:0004650">
    <property type="term" value="F:polygalacturonase activity"/>
    <property type="evidence" value="ECO:0007669"/>
    <property type="project" value="UniProtKB-EC"/>
</dbReference>